<dbReference type="RefSeq" id="WP_213541826.1">
    <property type="nucleotide sequence ID" value="NZ_AP023418.1"/>
</dbReference>
<dbReference type="Gene3D" id="3.40.50.360">
    <property type="match status" value="1"/>
</dbReference>
<evidence type="ECO:0000313" key="2">
    <source>
        <dbReference type="Proteomes" id="UP000681035"/>
    </source>
</evidence>
<dbReference type="EMBL" id="AP023418">
    <property type="protein sequence ID" value="BCK81014.1"/>
    <property type="molecule type" value="Genomic_DNA"/>
</dbReference>
<evidence type="ECO:0008006" key="3">
    <source>
        <dbReference type="Google" id="ProtNLM"/>
    </source>
</evidence>
<accession>A0A810PZH5</accession>
<protein>
    <recommendedName>
        <fullName evidence="3">Flavodoxin</fullName>
    </recommendedName>
</protein>
<gene>
    <name evidence="1" type="ORF">MM50RIKEN_07770</name>
</gene>
<sequence length="163" mass="18778">MSDILCLYYSRSGNTRQTMAEIAEALEAELVEFTDGVDRQGRKGYFRSGLDAMRRSTHPLEKFETAKPLEEYRLVILGSPVWAGRCASPVRGLLKRRGQELSRVAYVLTRGGDKRYEEVYRQMDSYTAQPHLLEASLRPGSVGYVFWRDKFIQDVQRYLAEQT</sequence>
<dbReference type="AlphaFoldDB" id="A0A810PZH5"/>
<dbReference type="SUPFAM" id="SSF52218">
    <property type="entry name" value="Flavoproteins"/>
    <property type="match status" value="1"/>
</dbReference>
<dbReference type="KEGG" id="vcop:MM50RIKEN_07770"/>
<dbReference type="InterPro" id="IPR029039">
    <property type="entry name" value="Flavoprotein-like_sf"/>
</dbReference>
<dbReference type="Proteomes" id="UP000681035">
    <property type="component" value="Chromosome"/>
</dbReference>
<evidence type="ECO:0000313" key="1">
    <source>
        <dbReference type="EMBL" id="BCK81014.1"/>
    </source>
</evidence>
<name>A0A810PZH5_9FIRM</name>
<proteinExistence type="predicted"/>
<keyword evidence="2" id="KW-1185">Reference proteome</keyword>
<organism evidence="1 2">
    <name type="scientific">Vescimonas coprocola</name>
    <dbReference type="NCBI Taxonomy" id="2714355"/>
    <lineage>
        <taxon>Bacteria</taxon>
        <taxon>Bacillati</taxon>
        <taxon>Bacillota</taxon>
        <taxon>Clostridia</taxon>
        <taxon>Eubacteriales</taxon>
        <taxon>Oscillospiraceae</taxon>
        <taxon>Vescimonas</taxon>
    </lineage>
</organism>
<reference evidence="1" key="1">
    <citation type="submission" date="2020-09" db="EMBL/GenBank/DDBJ databases">
        <title>New species isolated from human feces.</title>
        <authorList>
            <person name="Kitahara M."/>
            <person name="Shigeno Y."/>
            <person name="Shime M."/>
            <person name="Matsumoto Y."/>
            <person name="Nakamura S."/>
            <person name="Motooka D."/>
            <person name="Fukuoka S."/>
            <person name="Nishikawa H."/>
            <person name="Benno Y."/>
        </authorList>
    </citation>
    <scope>NUCLEOTIDE SEQUENCE</scope>
    <source>
        <strain evidence="1">MM50</strain>
    </source>
</reference>